<dbReference type="EMBL" id="JANYMP010000016">
    <property type="protein sequence ID" value="MCS7481014.1"/>
    <property type="molecule type" value="Genomic_DNA"/>
</dbReference>
<protein>
    <submittedName>
        <fullName evidence="1">Uncharacterized protein</fullName>
    </submittedName>
</protein>
<dbReference type="AlphaFoldDB" id="A0A9X2VRP6"/>
<proteinExistence type="predicted"/>
<reference evidence="1" key="1">
    <citation type="submission" date="2022-08" db="EMBL/GenBank/DDBJ databases">
        <authorList>
            <person name="Tistechok S."/>
            <person name="Samborskyy M."/>
            <person name="Roman I."/>
        </authorList>
    </citation>
    <scope>NUCLEOTIDE SEQUENCE</scope>
    <source>
        <strain evidence="1">DSM 103496</strain>
    </source>
</reference>
<accession>A0A9X2VRP6</accession>
<evidence type="ECO:0000313" key="1">
    <source>
        <dbReference type="EMBL" id="MCS7481014.1"/>
    </source>
</evidence>
<sequence length="283" mass="29487">MYRTAAPVPETTRRPRLVRSPLGVARVVHRKFDGGDRRIDDEFSQRHFADLTRGYGVAVRPEVLVAGTTFTAMAQNLVAELDLGEDRVDLALVAHSTPDLDCRLSAATFLSEELTNGPLVFALSDSGTCAPYTALKLAGDYAKRHGYQRALVLVLDQSTLPYEVGDSAPQGNAGVAVLLEDKGSTGLTVGHEVGVRLADLPGAIDAALGSLLGPDSSATVVVGAGIDPDLVRHSGPVLVAEAGYPCTAAWSLLAAHGVDADPVVLIDHDPSTGDLGYCAVGGP</sequence>
<dbReference type="SUPFAM" id="SSF53901">
    <property type="entry name" value="Thiolase-like"/>
    <property type="match status" value="1"/>
</dbReference>
<dbReference type="Gene3D" id="3.40.47.10">
    <property type="match status" value="1"/>
</dbReference>
<evidence type="ECO:0000313" key="2">
    <source>
        <dbReference type="Proteomes" id="UP001141259"/>
    </source>
</evidence>
<comment type="caution">
    <text evidence="1">The sequence shown here is derived from an EMBL/GenBank/DDBJ whole genome shotgun (WGS) entry which is preliminary data.</text>
</comment>
<gene>
    <name evidence="1" type="ORF">NZH93_29520</name>
</gene>
<dbReference type="Proteomes" id="UP001141259">
    <property type="component" value="Unassembled WGS sequence"/>
</dbReference>
<keyword evidence="2" id="KW-1185">Reference proteome</keyword>
<dbReference type="InterPro" id="IPR016039">
    <property type="entry name" value="Thiolase-like"/>
</dbReference>
<name>A0A9X2VRP6_9PSEU</name>
<organism evidence="1 2">
    <name type="scientific">Umezawaea endophytica</name>
    <dbReference type="NCBI Taxonomy" id="1654476"/>
    <lineage>
        <taxon>Bacteria</taxon>
        <taxon>Bacillati</taxon>
        <taxon>Actinomycetota</taxon>
        <taxon>Actinomycetes</taxon>
        <taxon>Pseudonocardiales</taxon>
        <taxon>Pseudonocardiaceae</taxon>
        <taxon>Umezawaea</taxon>
    </lineage>
</organism>
<dbReference type="RefSeq" id="WP_259626507.1">
    <property type="nucleotide sequence ID" value="NZ_JANYMP010000016.1"/>
</dbReference>
<dbReference type="GO" id="GO:0016746">
    <property type="term" value="F:acyltransferase activity"/>
    <property type="evidence" value="ECO:0007669"/>
    <property type="project" value="InterPro"/>
</dbReference>